<dbReference type="FunFam" id="4.10.410.10:FF:000004">
    <property type="entry name" value="Tissue factor pathway inhibitor"/>
    <property type="match status" value="1"/>
</dbReference>
<feature type="domain" description="BPTI/Kunitz inhibitor" evidence="4">
    <location>
        <begin position="90"/>
        <end position="140"/>
    </location>
</feature>
<dbReference type="InterPro" id="IPR020901">
    <property type="entry name" value="Prtase_inh_Kunz-CS"/>
</dbReference>
<feature type="domain" description="BPTI/Kunitz inhibitor" evidence="4">
    <location>
        <begin position="36"/>
        <end position="86"/>
    </location>
</feature>
<keyword evidence="3" id="KW-0732">Signal</keyword>
<dbReference type="SMART" id="SM00131">
    <property type="entry name" value="KU"/>
    <property type="match status" value="2"/>
</dbReference>
<dbReference type="InterPro" id="IPR050098">
    <property type="entry name" value="TFPI/VKTCI-like"/>
</dbReference>
<dbReference type="GO" id="GO:0005615">
    <property type="term" value="C:extracellular space"/>
    <property type="evidence" value="ECO:0007669"/>
    <property type="project" value="TreeGrafter"/>
</dbReference>
<feature type="chain" id="PRO_5041691172" evidence="3">
    <location>
        <begin position="25"/>
        <end position="146"/>
    </location>
</feature>
<gene>
    <name evidence="6" type="primary">LOC129330457</name>
</gene>
<keyword evidence="6" id="KW-0722">Serine protease inhibitor</keyword>
<keyword evidence="6" id="KW-0646">Protease inhibitor</keyword>
<reference evidence="6" key="1">
    <citation type="submission" date="2025-08" db="UniProtKB">
        <authorList>
            <consortium name="RefSeq"/>
        </authorList>
    </citation>
    <scope>IDENTIFICATION</scope>
    <source>
        <tissue evidence="6">Blood</tissue>
    </source>
</reference>
<organism evidence="5 6">
    <name type="scientific">Eublepharis macularius</name>
    <name type="common">Leopard gecko</name>
    <name type="synonym">Cyrtodactylus macularius</name>
    <dbReference type="NCBI Taxonomy" id="481883"/>
    <lineage>
        <taxon>Eukaryota</taxon>
        <taxon>Metazoa</taxon>
        <taxon>Chordata</taxon>
        <taxon>Craniata</taxon>
        <taxon>Vertebrata</taxon>
        <taxon>Euteleostomi</taxon>
        <taxon>Lepidosauria</taxon>
        <taxon>Squamata</taxon>
        <taxon>Bifurcata</taxon>
        <taxon>Gekkota</taxon>
        <taxon>Eublepharidae</taxon>
        <taxon>Eublepharinae</taxon>
        <taxon>Eublepharis</taxon>
    </lineage>
</organism>
<accession>A0AA97JDV6</accession>
<evidence type="ECO:0000256" key="1">
    <source>
        <dbReference type="ARBA" id="ARBA00008415"/>
    </source>
</evidence>
<name>A0AA97JDV6_EUBMA</name>
<sequence>MRRSGLLLLVGLLVFWAELAPGTGQTSPPAAPSHQCLLPPDTGPCKANTPHYYYNTIQQRCLVFVYRGCKGNSNNFKTKEVCEEACIEVCKLPKDSGPCEALFERYYYDSASRTCKKFVYGGCRGNGNRFATWTGCMTVCGNQCKG</sequence>
<dbReference type="PRINTS" id="PR00759">
    <property type="entry name" value="BASICPTASE"/>
</dbReference>
<dbReference type="RefSeq" id="XP_054836467.1">
    <property type="nucleotide sequence ID" value="XM_054980492.1"/>
</dbReference>
<dbReference type="AlphaFoldDB" id="A0AA97JDV6"/>
<dbReference type="Pfam" id="PF00014">
    <property type="entry name" value="Kunitz_BPTI"/>
    <property type="match status" value="2"/>
</dbReference>
<dbReference type="CDD" id="cd00109">
    <property type="entry name" value="Kunitz-type"/>
    <property type="match status" value="2"/>
</dbReference>
<comment type="similarity">
    <text evidence="1">Belongs to the venom Kunitz-type family.</text>
</comment>
<dbReference type="FunFam" id="4.10.410.10:FF:000020">
    <property type="entry name" value="Collagen, type VI, alpha 3"/>
    <property type="match status" value="1"/>
</dbReference>
<dbReference type="PANTHER" id="PTHR10083">
    <property type="entry name" value="KUNITZ-TYPE PROTEASE INHIBITOR-RELATED"/>
    <property type="match status" value="1"/>
</dbReference>
<evidence type="ECO:0000256" key="2">
    <source>
        <dbReference type="ARBA" id="ARBA00023157"/>
    </source>
</evidence>
<dbReference type="KEGG" id="emc:129330457"/>
<dbReference type="PROSITE" id="PS00280">
    <property type="entry name" value="BPTI_KUNITZ_1"/>
    <property type="match status" value="1"/>
</dbReference>
<dbReference type="InterPro" id="IPR002223">
    <property type="entry name" value="Kunitz_BPTI"/>
</dbReference>
<evidence type="ECO:0000313" key="6">
    <source>
        <dbReference type="RefSeq" id="XP_054836467.1"/>
    </source>
</evidence>
<dbReference type="GeneID" id="129330457"/>
<dbReference type="GO" id="GO:0004867">
    <property type="term" value="F:serine-type endopeptidase inhibitor activity"/>
    <property type="evidence" value="ECO:0007669"/>
    <property type="project" value="UniProtKB-KW"/>
</dbReference>
<protein>
    <submittedName>
        <fullName evidence="6">Kunitz-type serine protease inhibitor textilinin-2-like</fullName>
    </submittedName>
</protein>
<keyword evidence="2" id="KW-1015">Disulfide bond</keyword>
<dbReference type="PANTHER" id="PTHR10083:SF373">
    <property type="entry name" value="SERINE PEPTIDASE INHIBITOR, KUNITZ TYPE, 2"/>
    <property type="match status" value="1"/>
</dbReference>
<dbReference type="Gene3D" id="4.10.410.10">
    <property type="entry name" value="Pancreatic trypsin inhibitor Kunitz domain"/>
    <property type="match status" value="2"/>
</dbReference>
<dbReference type="PROSITE" id="PS50279">
    <property type="entry name" value="BPTI_KUNITZ_2"/>
    <property type="match status" value="2"/>
</dbReference>
<keyword evidence="5" id="KW-1185">Reference proteome</keyword>
<dbReference type="SUPFAM" id="SSF57362">
    <property type="entry name" value="BPTI-like"/>
    <property type="match status" value="2"/>
</dbReference>
<dbReference type="InterPro" id="IPR036880">
    <property type="entry name" value="Kunitz_BPTI_sf"/>
</dbReference>
<evidence type="ECO:0000313" key="5">
    <source>
        <dbReference type="Proteomes" id="UP001190640"/>
    </source>
</evidence>
<proteinExistence type="inferred from homology"/>
<dbReference type="Proteomes" id="UP001190640">
    <property type="component" value="Chromosome 5"/>
</dbReference>
<evidence type="ECO:0000256" key="3">
    <source>
        <dbReference type="SAM" id="SignalP"/>
    </source>
</evidence>
<feature type="signal peptide" evidence="3">
    <location>
        <begin position="1"/>
        <end position="24"/>
    </location>
</feature>
<evidence type="ECO:0000259" key="4">
    <source>
        <dbReference type="PROSITE" id="PS50279"/>
    </source>
</evidence>